<dbReference type="InterPro" id="IPR036640">
    <property type="entry name" value="ABC1_TM_sf"/>
</dbReference>
<dbReference type="Pfam" id="PF00005">
    <property type="entry name" value="ABC_tran"/>
    <property type="match status" value="1"/>
</dbReference>
<protein>
    <submittedName>
        <fullName evidence="10">Type I secretion system ATPase</fullName>
    </submittedName>
</protein>
<dbReference type="NCBIfam" id="TIGR03375">
    <property type="entry name" value="type_I_sec_LssB"/>
    <property type="match status" value="1"/>
</dbReference>
<feature type="transmembrane region" description="Helical" evidence="7">
    <location>
        <begin position="170"/>
        <end position="195"/>
    </location>
</feature>
<evidence type="ECO:0000313" key="11">
    <source>
        <dbReference type="Proteomes" id="UP000001494"/>
    </source>
</evidence>
<keyword evidence="3" id="KW-0547">Nucleotide-binding</keyword>
<dbReference type="GO" id="GO:0005886">
    <property type="term" value="C:plasma membrane"/>
    <property type="evidence" value="ECO:0007669"/>
    <property type="project" value="UniProtKB-SubCell"/>
</dbReference>
<dbReference type="InterPro" id="IPR039421">
    <property type="entry name" value="Type_1_exporter"/>
</dbReference>
<dbReference type="PROSITE" id="PS50893">
    <property type="entry name" value="ABC_TRANSPORTER_2"/>
    <property type="match status" value="1"/>
</dbReference>
<keyword evidence="5 7" id="KW-1133">Transmembrane helix</keyword>
<feature type="transmembrane region" description="Helical" evidence="7">
    <location>
        <begin position="393"/>
        <end position="416"/>
    </location>
</feature>
<dbReference type="SUPFAM" id="SSF52540">
    <property type="entry name" value="P-loop containing nucleoside triphosphate hydrolases"/>
    <property type="match status" value="1"/>
</dbReference>
<dbReference type="AlphaFoldDB" id="A0A0H3G1G3"/>
<keyword evidence="6 7" id="KW-0472">Membrane</keyword>
<dbReference type="OrthoDB" id="9787557at2"/>
<dbReference type="InterPro" id="IPR017750">
    <property type="entry name" value="ATPase_T1SS"/>
</dbReference>
<dbReference type="SMART" id="SM00382">
    <property type="entry name" value="AAA"/>
    <property type="match status" value="1"/>
</dbReference>
<dbReference type="KEGG" id="zmm:Zmob_0812"/>
<dbReference type="InterPro" id="IPR011527">
    <property type="entry name" value="ABC1_TM_dom"/>
</dbReference>
<organism evidence="10 11">
    <name type="scientific">Zymomonas mobilis subsp. mobilis (strain ATCC 10988 / DSM 424 / LMG 404 / NCIMB 8938 / NRRL B-806 / ZM1)</name>
    <dbReference type="NCBI Taxonomy" id="555217"/>
    <lineage>
        <taxon>Bacteria</taxon>
        <taxon>Pseudomonadati</taxon>
        <taxon>Pseudomonadota</taxon>
        <taxon>Alphaproteobacteria</taxon>
        <taxon>Sphingomonadales</taxon>
        <taxon>Zymomonadaceae</taxon>
        <taxon>Zymomonas</taxon>
    </lineage>
</organism>
<evidence type="ECO:0000256" key="2">
    <source>
        <dbReference type="ARBA" id="ARBA00022692"/>
    </source>
</evidence>
<gene>
    <name evidence="10" type="ordered locus">Zmob_0812</name>
</gene>
<dbReference type="Gene3D" id="1.20.1560.10">
    <property type="entry name" value="ABC transporter type 1, transmembrane domain"/>
    <property type="match status" value="1"/>
</dbReference>
<dbReference type="Gene3D" id="3.40.50.300">
    <property type="entry name" value="P-loop containing nucleotide triphosphate hydrolases"/>
    <property type="match status" value="1"/>
</dbReference>
<dbReference type="SUPFAM" id="SSF90123">
    <property type="entry name" value="ABC transporter transmembrane region"/>
    <property type="match status" value="1"/>
</dbReference>
<feature type="transmembrane region" description="Helical" evidence="7">
    <location>
        <begin position="308"/>
        <end position="330"/>
    </location>
</feature>
<dbReference type="GeneID" id="79904518"/>
<dbReference type="InterPro" id="IPR027417">
    <property type="entry name" value="P-loop_NTPase"/>
</dbReference>
<evidence type="ECO:0000259" key="9">
    <source>
        <dbReference type="PROSITE" id="PS50929"/>
    </source>
</evidence>
<evidence type="ECO:0000256" key="7">
    <source>
        <dbReference type="SAM" id="Phobius"/>
    </source>
</evidence>
<feature type="transmembrane region" description="Helical" evidence="7">
    <location>
        <begin position="207"/>
        <end position="227"/>
    </location>
</feature>
<dbReference type="InterPro" id="IPR003439">
    <property type="entry name" value="ABC_transporter-like_ATP-bd"/>
</dbReference>
<dbReference type="RefSeq" id="WP_014500722.1">
    <property type="nucleotide sequence ID" value="NC_017262.1"/>
</dbReference>
<evidence type="ECO:0000313" key="10">
    <source>
        <dbReference type="EMBL" id="AEH62652.1"/>
    </source>
</evidence>
<keyword evidence="2 7" id="KW-0812">Transmembrane</keyword>
<dbReference type="PROSITE" id="PS50929">
    <property type="entry name" value="ABC_TM1F"/>
    <property type="match status" value="1"/>
</dbReference>
<evidence type="ECO:0000256" key="4">
    <source>
        <dbReference type="ARBA" id="ARBA00022840"/>
    </source>
</evidence>
<feature type="domain" description="ABC transmembrane type-1" evidence="9">
    <location>
        <begin position="173"/>
        <end position="451"/>
    </location>
</feature>
<evidence type="ECO:0000256" key="1">
    <source>
        <dbReference type="ARBA" id="ARBA00004651"/>
    </source>
</evidence>
<dbReference type="GO" id="GO:0016887">
    <property type="term" value="F:ATP hydrolysis activity"/>
    <property type="evidence" value="ECO:0007669"/>
    <property type="project" value="InterPro"/>
</dbReference>
<feature type="transmembrane region" description="Helical" evidence="7">
    <location>
        <begin position="279"/>
        <end position="302"/>
    </location>
</feature>
<evidence type="ECO:0000256" key="6">
    <source>
        <dbReference type="ARBA" id="ARBA00023136"/>
    </source>
</evidence>
<dbReference type="eggNOG" id="COG2274">
    <property type="taxonomic scope" value="Bacteria"/>
</dbReference>
<keyword evidence="4" id="KW-0067">ATP-binding</keyword>
<dbReference type="GO" id="GO:0005524">
    <property type="term" value="F:ATP binding"/>
    <property type="evidence" value="ECO:0007669"/>
    <property type="project" value="UniProtKB-KW"/>
</dbReference>
<dbReference type="PANTHER" id="PTHR43394">
    <property type="entry name" value="ATP-DEPENDENT PERMEASE MDL1, MITOCHONDRIAL"/>
    <property type="match status" value="1"/>
</dbReference>
<dbReference type="EMBL" id="CP002850">
    <property type="protein sequence ID" value="AEH62652.1"/>
    <property type="molecule type" value="Genomic_DNA"/>
</dbReference>
<dbReference type="GO" id="GO:0015421">
    <property type="term" value="F:ABC-type oligopeptide transporter activity"/>
    <property type="evidence" value="ECO:0007669"/>
    <property type="project" value="TreeGrafter"/>
</dbReference>
<proteinExistence type="predicted"/>
<dbReference type="Pfam" id="PF00664">
    <property type="entry name" value="ABC_membrane"/>
    <property type="match status" value="1"/>
</dbReference>
<accession>A0A0H3G1G3</accession>
<dbReference type="InterPro" id="IPR003593">
    <property type="entry name" value="AAA+_ATPase"/>
</dbReference>
<name>A0A0H3G1G3_ZYMMA</name>
<dbReference type="PANTHER" id="PTHR43394:SF1">
    <property type="entry name" value="ATP-BINDING CASSETTE SUB-FAMILY B MEMBER 10, MITOCHONDRIAL"/>
    <property type="match status" value="1"/>
</dbReference>
<feature type="domain" description="ABC transporter" evidence="8">
    <location>
        <begin position="485"/>
        <end position="715"/>
    </location>
</feature>
<dbReference type="Proteomes" id="UP000001494">
    <property type="component" value="Chromosome"/>
</dbReference>
<reference evidence="10 11" key="1">
    <citation type="journal article" date="2011" name="J. Bacteriol.">
        <title>Genome sequence of the ethanol-producing Zymomonas mobilis subsp. mobilis lectotype strain ATCC 10988.</title>
        <authorList>
            <person name="Pappas K.M."/>
            <person name="Kouvelis V.N."/>
            <person name="Saunders E."/>
            <person name="Brettin T.S."/>
            <person name="Bruce D."/>
            <person name="Detter C."/>
            <person name="Balakireva M."/>
            <person name="Han C.S."/>
            <person name="Savvakis G."/>
            <person name="Kyrpides N.C."/>
            <person name="Typas M.A."/>
        </authorList>
    </citation>
    <scope>NUCLEOTIDE SEQUENCE [LARGE SCALE GENOMIC DNA]</scope>
    <source>
        <strain evidence="11">ATCC 10988 / DSM 424 / CCUG 17860 / LMG 404 / NCIMB 8938 / NRRL B-806 / ZM1</strain>
    </source>
</reference>
<evidence type="ECO:0000256" key="3">
    <source>
        <dbReference type="ARBA" id="ARBA00022741"/>
    </source>
</evidence>
<evidence type="ECO:0000259" key="8">
    <source>
        <dbReference type="PROSITE" id="PS50893"/>
    </source>
</evidence>
<evidence type="ECO:0000256" key="5">
    <source>
        <dbReference type="ARBA" id="ARBA00022989"/>
    </source>
</evidence>
<sequence>MMGQGGEEKRQSLLLWEAWLDAMIAIARHYTLPVSVEHVRNIMSWDKAESDEGRLSVMARHLGLGFRLESGEKAEGAVRSGVALPFIAHWDDGRIGCVMTNDGDGHLAVRFSGEGDLETPVEIDWLADHVIEIAYLRPLRSIPDGRVDDYIQPYRPHWFRRLALADWRRFGEVIVASLFINLLALSSTLFSMQIYDRVVPAQSEPTLWVLFSGVMMAVFFGLLLKVARTRLLDVIGKKADLRISEHVFGHAIRLVYDARPKVAGSFIAQLRELEHVRELLTATSIAMITDLPFFCLFLGILWMVGGNLIWVALAAVPLLLIPGILVQYPLARLSQQGMRESALRNALLIEAVDGFEDIKLMRAEPRFERRWNHVHSVAASIAMRQRFYTGLMVTWSQEIQTIIYALILLVGCFQVMKGTMTTGALVGCSILTSRMIAPLAQLAGFFLRFQQARVAREGLDSLMSRPADRADQAQLVQLPSIRGQYQFEGVRFLHDPKSGRPDLDIPKLVIRPGEKIALLGRNGAGKSTFLRMLSGLHQPSNGRIMLDGIALPTIDPADLRRDIGLMTQEAKIFYGSLRDNLTMGAPLASDSQVLAALDMVGLKTILDQRADGLDMLLKEGGGELSRGQRQSILLARLILSEPSVVLLDEPTAHFDEMSEHHLINNLTPWVKTRSLIVATHRQSILRWVNRIIILDKGHIVMDGDRDSVLKRLTNG</sequence>
<dbReference type="HOGENOM" id="CLU_000604_95_6_5"/>
<dbReference type="Gene3D" id="3.90.70.10">
    <property type="entry name" value="Cysteine proteinases"/>
    <property type="match status" value="1"/>
</dbReference>
<dbReference type="CDD" id="cd18587">
    <property type="entry name" value="ABC_6TM_LapB_like"/>
    <property type="match status" value="1"/>
</dbReference>
<comment type="subcellular location">
    <subcellularLocation>
        <location evidence="1">Cell membrane</location>
        <topology evidence="1">Multi-pass membrane protein</topology>
    </subcellularLocation>
</comment>